<accession>A0A9P7NDG7</accession>
<sequence length="100" mass="11652">MVIGAYGVEYLVSETTMTGRLWGRFEVKQKSDYSPHGRFWHQAFPYESQFEHRQVIFIHLNAAAMDRERKPYIAPATRRPRLSTQSALSQSACALDFLNW</sequence>
<evidence type="ECO:0000313" key="1">
    <source>
        <dbReference type="EMBL" id="KAG6014196.1"/>
    </source>
</evidence>
<reference evidence="1" key="1">
    <citation type="journal article" date="2020" name="bioRxiv">
        <title>Whole genome comparisons of ergot fungi reveals the divergence and evolution of species within the genus Claviceps are the result of varying mechanisms driving genome evolution and host range expansion.</title>
        <authorList>
            <person name="Wyka S.A."/>
            <person name="Mondo S.J."/>
            <person name="Liu M."/>
            <person name="Dettman J."/>
            <person name="Nalam V."/>
            <person name="Broders K.D."/>
        </authorList>
    </citation>
    <scope>NUCLEOTIDE SEQUENCE</scope>
    <source>
        <strain evidence="1">CCC 602</strain>
    </source>
</reference>
<dbReference type="EMBL" id="SRPW01000489">
    <property type="protein sequence ID" value="KAG6014196.1"/>
    <property type="molecule type" value="Genomic_DNA"/>
</dbReference>
<dbReference type="Proteomes" id="UP000748025">
    <property type="component" value="Unassembled WGS sequence"/>
</dbReference>
<organism evidence="1 2">
    <name type="scientific">Claviceps pusilla</name>
    <dbReference type="NCBI Taxonomy" id="123648"/>
    <lineage>
        <taxon>Eukaryota</taxon>
        <taxon>Fungi</taxon>
        <taxon>Dikarya</taxon>
        <taxon>Ascomycota</taxon>
        <taxon>Pezizomycotina</taxon>
        <taxon>Sordariomycetes</taxon>
        <taxon>Hypocreomycetidae</taxon>
        <taxon>Hypocreales</taxon>
        <taxon>Clavicipitaceae</taxon>
        <taxon>Claviceps</taxon>
    </lineage>
</organism>
<name>A0A9P7NDG7_9HYPO</name>
<gene>
    <name evidence="1" type="ORF">E4U43_006840</name>
</gene>
<dbReference type="AlphaFoldDB" id="A0A9P7NDG7"/>
<protein>
    <submittedName>
        <fullName evidence="1">Uncharacterized protein</fullName>
    </submittedName>
</protein>
<evidence type="ECO:0000313" key="2">
    <source>
        <dbReference type="Proteomes" id="UP000748025"/>
    </source>
</evidence>
<proteinExistence type="predicted"/>
<comment type="caution">
    <text evidence="1">The sequence shown here is derived from an EMBL/GenBank/DDBJ whole genome shotgun (WGS) entry which is preliminary data.</text>
</comment>
<keyword evidence="2" id="KW-1185">Reference proteome</keyword>